<sequence>MPRLVRLYIVSVALGFALSLLFVTLLLVLDVGGLRHLVLGSWSGWLGGLMLVVFNTIVFAGVQFGIAVMRLADPPEPRGGRRIPMPLGPPARAAAVPGRRRQEDQRRTDAAKFRQSVF</sequence>
<evidence type="ECO:0000313" key="4">
    <source>
        <dbReference type="Proteomes" id="UP001218412"/>
    </source>
</evidence>
<evidence type="ECO:0000313" key="3">
    <source>
        <dbReference type="EMBL" id="WCR11899.1"/>
    </source>
</evidence>
<organism evidence="3 4">
    <name type="scientific">Paracoccus stylophorae</name>
    <dbReference type="NCBI Taxonomy" id="659350"/>
    <lineage>
        <taxon>Bacteria</taxon>
        <taxon>Pseudomonadati</taxon>
        <taxon>Pseudomonadota</taxon>
        <taxon>Alphaproteobacteria</taxon>
        <taxon>Rhodobacterales</taxon>
        <taxon>Paracoccaceae</taxon>
        <taxon>Paracoccus</taxon>
    </lineage>
</organism>
<proteinExistence type="predicted"/>
<accession>A0ABY7SYJ3</accession>
<dbReference type="Proteomes" id="UP001218412">
    <property type="component" value="Chromosome"/>
</dbReference>
<keyword evidence="2" id="KW-0812">Transmembrane</keyword>
<feature type="transmembrane region" description="Helical" evidence="2">
    <location>
        <begin position="49"/>
        <end position="72"/>
    </location>
</feature>
<gene>
    <name evidence="3" type="ORF">JHW45_05930</name>
</gene>
<dbReference type="EMBL" id="CP067134">
    <property type="protein sequence ID" value="WCR11899.1"/>
    <property type="molecule type" value="Genomic_DNA"/>
</dbReference>
<name>A0ABY7SYJ3_9RHOB</name>
<feature type="transmembrane region" description="Helical" evidence="2">
    <location>
        <begin position="7"/>
        <end position="29"/>
    </location>
</feature>
<keyword evidence="4" id="KW-1185">Reference proteome</keyword>
<keyword evidence="2" id="KW-1133">Transmembrane helix</keyword>
<keyword evidence="2" id="KW-0472">Membrane</keyword>
<evidence type="ECO:0000256" key="1">
    <source>
        <dbReference type="SAM" id="MobiDB-lite"/>
    </source>
</evidence>
<reference evidence="3 4" key="1">
    <citation type="submission" date="2021-01" db="EMBL/GenBank/DDBJ databases">
        <title>Biogeographic distribution of Paracoccus.</title>
        <authorList>
            <person name="Hollensteiner J."/>
            <person name="Leineberger J."/>
            <person name="Brinkhoff T."/>
            <person name="Daniel R."/>
        </authorList>
    </citation>
    <scope>NUCLEOTIDE SEQUENCE [LARGE SCALE GENOMIC DNA]</scope>
    <source>
        <strain evidence="3 4">LMG25392</strain>
    </source>
</reference>
<feature type="region of interest" description="Disordered" evidence="1">
    <location>
        <begin position="77"/>
        <end position="118"/>
    </location>
</feature>
<dbReference type="RefSeq" id="WP_272860017.1">
    <property type="nucleotide sequence ID" value="NZ_CP067134.1"/>
</dbReference>
<feature type="compositionally biased region" description="Basic and acidic residues" evidence="1">
    <location>
        <begin position="100"/>
        <end position="112"/>
    </location>
</feature>
<evidence type="ECO:0000256" key="2">
    <source>
        <dbReference type="SAM" id="Phobius"/>
    </source>
</evidence>
<protein>
    <submittedName>
        <fullName evidence="3">Uncharacterized protein</fullName>
    </submittedName>
</protein>